<sequence>MSSWSFINLRFRSPSASATATTSCPVGANSDEVVSLISNADDASDGLIHVDERQTIGLLLYAYVYLSRPVLDGFDGVAMRFGRQWHSINRRSVIGAVESDRESRNGIASK</sequence>
<dbReference type="EMBL" id="LRGB01002516">
    <property type="protein sequence ID" value="KZS07253.1"/>
    <property type="molecule type" value="Genomic_DNA"/>
</dbReference>
<comment type="caution">
    <text evidence="1">The sequence shown here is derived from an EMBL/GenBank/DDBJ whole genome shotgun (WGS) entry which is preliminary data.</text>
</comment>
<evidence type="ECO:0000313" key="1">
    <source>
        <dbReference type="EMBL" id="KZS07253.1"/>
    </source>
</evidence>
<proteinExistence type="predicted"/>
<reference evidence="1 2" key="1">
    <citation type="submission" date="2016-03" db="EMBL/GenBank/DDBJ databases">
        <title>EvidentialGene: Evidence-directed Construction of Genes on Genomes.</title>
        <authorList>
            <person name="Gilbert D.G."/>
            <person name="Choi J.-H."/>
            <person name="Mockaitis K."/>
            <person name="Colbourne J."/>
            <person name="Pfrender M."/>
        </authorList>
    </citation>
    <scope>NUCLEOTIDE SEQUENCE [LARGE SCALE GENOMIC DNA]</scope>
    <source>
        <strain evidence="1 2">Xinb3</strain>
        <tissue evidence="1">Complete organism</tissue>
    </source>
</reference>
<evidence type="ECO:0000313" key="2">
    <source>
        <dbReference type="Proteomes" id="UP000076858"/>
    </source>
</evidence>
<gene>
    <name evidence="1" type="ORF">APZ42_029078</name>
</gene>
<protein>
    <submittedName>
        <fullName evidence="1">Uncharacterized protein</fullName>
    </submittedName>
</protein>
<dbReference type="AlphaFoldDB" id="A0A164PY03"/>
<keyword evidence="2" id="KW-1185">Reference proteome</keyword>
<accession>A0A164PY03</accession>
<name>A0A164PY03_9CRUS</name>
<organism evidence="1 2">
    <name type="scientific">Daphnia magna</name>
    <dbReference type="NCBI Taxonomy" id="35525"/>
    <lineage>
        <taxon>Eukaryota</taxon>
        <taxon>Metazoa</taxon>
        <taxon>Ecdysozoa</taxon>
        <taxon>Arthropoda</taxon>
        <taxon>Crustacea</taxon>
        <taxon>Branchiopoda</taxon>
        <taxon>Diplostraca</taxon>
        <taxon>Cladocera</taxon>
        <taxon>Anomopoda</taxon>
        <taxon>Daphniidae</taxon>
        <taxon>Daphnia</taxon>
    </lineage>
</organism>
<dbReference type="Proteomes" id="UP000076858">
    <property type="component" value="Unassembled WGS sequence"/>
</dbReference>